<feature type="transmembrane region" description="Helical" evidence="1">
    <location>
        <begin position="85"/>
        <end position="106"/>
    </location>
</feature>
<feature type="transmembrane region" description="Helical" evidence="1">
    <location>
        <begin position="290"/>
        <end position="310"/>
    </location>
</feature>
<accession>A0A922T7S8</accession>
<keyword evidence="1" id="KW-0472">Membrane</keyword>
<feature type="transmembrane region" description="Helical" evidence="1">
    <location>
        <begin position="400"/>
        <end position="419"/>
    </location>
</feature>
<keyword evidence="1" id="KW-0812">Transmembrane</keyword>
<feature type="transmembrane region" description="Helical" evidence="1">
    <location>
        <begin position="322"/>
        <end position="341"/>
    </location>
</feature>
<sequence length="451" mass="47600">MAGASISRWTMSYFAASLVFLVVGQALLAGGFGYPVLPVEAPETLVIVHSLAVGWLALLFCGALLQFVPVLAAAPLFLPGLAAPALVLLVIGLALLNCGFLNLAGYVDHGLVLLPIGAALLATGFGLIVTMIGGTLARTGSLSLPARFVALGLLALTAAAGLGVAFALELSGLVDVETLHGLLPAGVSLHAYFGMVGWMSVSAFGVSYRLLTMFLLSPETERATTCSALALVVLSVAVASITLMALALGSSRAEPVYLPFVLAAGAGLIFGYDVLTIFRARKRKALELNSITSALAVAFLMLAILLYLLLLFTGQIEDRIGALVYLVCFGWLSLLGLGQLYKIVAFLTWLECYGPVLGRTPVPRVQELVCDGRASNWFYLYTAAVCVAVVALLLEGSFVFRGAVLAQTVAVIGLTVEFVRTRRLFYVSVQDSKLDAQRHPSLFLPNSIERS</sequence>
<feature type="transmembrane region" description="Helical" evidence="1">
    <location>
        <begin position="148"/>
        <end position="171"/>
    </location>
</feature>
<keyword evidence="1" id="KW-1133">Transmembrane helix</keyword>
<feature type="transmembrane region" description="Helical" evidence="1">
    <location>
        <begin position="112"/>
        <end position="136"/>
    </location>
</feature>
<gene>
    <name evidence="2" type="ORF">GV68_24810</name>
</gene>
<proteinExistence type="predicted"/>
<reference evidence="2 3" key="1">
    <citation type="submission" date="2014-06" db="EMBL/GenBank/DDBJ databases">
        <title>Rhizobium pelagicum/R2-400B4.</title>
        <authorList>
            <person name="Kimes N.E."/>
            <person name="Lopez-Perez M."/>
        </authorList>
    </citation>
    <scope>NUCLEOTIDE SEQUENCE [LARGE SCALE GENOMIC DNA]</scope>
    <source>
        <strain evidence="2 3">R2-400B4</strain>
    </source>
</reference>
<feature type="transmembrane region" description="Helical" evidence="1">
    <location>
        <begin position="256"/>
        <end position="278"/>
    </location>
</feature>
<name>A0A922T7S8_9HYPH</name>
<feature type="transmembrane region" description="Helical" evidence="1">
    <location>
        <begin position="228"/>
        <end position="250"/>
    </location>
</feature>
<evidence type="ECO:0000313" key="2">
    <source>
        <dbReference type="EMBL" id="KEQ09002.1"/>
    </source>
</evidence>
<keyword evidence="3" id="KW-1185">Reference proteome</keyword>
<feature type="transmembrane region" description="Helical" evidence="1">
    <location>
        <begin position="54"/>
        <end position="78"/>
    </location>
</feature>
<evidence type="ECO:0008006" key="4">
    <source>
        <dbReference type="Google" id="ProtNLM"/>
    </source>
</evidence>
<dbReference type="Proteomes" id="UP000052167">
    <property type="component" value="Unassembled WGS sequence"/>
</dbReference>
<dbReference type="OrthoDB" id="5245199at2"/>
<comment type="caution">
    <text evidence="2">The sequence shown here is derived from an EMBL/GenBank/DDBJ whole genome shotgun (WGS) entry which is preliminary data.</text>
</comment>
<protein>
    <recommendedName>
        <fullName evidence="4">Transmembrane protein</fullName>
    </recommendedName>
</protein>
<dbReference type="EMBL" id="JOKJ01000008">
    <property type="protein sequence ID" value="KEQ09002.1"/>
    <property type="molecule type" value="Genomic_DNA"/>
</dbReference>
<dbReference type="RefSeq" id="WP_037169167.1">
    <property type="nucleotide sequence ID" value="NZ_JOKI01000032.1"/>
</dbReference>
<evidence type="ECO:0000313" key="3">
    <source>
        <dbReference type="Proteomes" id="UP000052167"/>
    </source>
</evidence>
<feature type="transmembrane region" description="Helical" evidence="1">
    <location>
        <begin position="377"/>
        <end position="394"/>
    </location>
</feature>
<dbReference type="AlphaFoldDB" id="A0A922T7S8"/>
<feature type="transmembrane region" description="Helical" evidence="1">
    <location>
        <begin position="12"/>
        <end position="34"/>
    </location>
</feature>
<feature type="transmembrane region" description="Helical" evidence="1">
    <location>
        <begin position="191"/>
        <end position="216"/>
    </location>
</feature>
<evidence type="ECO:0000256" key="1">
    <source>
        <dbReference type="SAM" id="Phobius"/>
    </source>
</evidence>
<organism evidence="2 3">
    <name type="scientific">Pseudorhizobium pelagicum</name>
    <dbReference type="NCBI Taxonomy" id="1509405"/>
    <lineage>
        <taxon>Bacteria</taxon>
        <taxon>Pseudomonadati</taxon>
        <taxon>Pseudomonadota</taxon>
        <taxon>Alphaproteobacteria</taxon>
        <taxon>Hyphomicrobiales</taxon>
        <taxon>Rhizobiaceae</taxon>
        <taxon>Rhizobium/Agrobacterium group</taxon>
        <taxon>Pseudorhizobium</taxon>
    </lineage>
</organism>